<dbReference type="EMBL" id="CAJVQB010090646">
    <property type="protein sequence ID" value="CAG8848099.1"/>
    <property type="molecule type" value="Genomic_DNA"/>
</dbReference>
<accession>A0ABN7X526</accession>
<keyword evidence="1" id="KW-0472">Membrane</keyword>
<keyword evidence="1" id="KW-1133">Transmembrane helix</keyword>
<evidence type="ECO:0000313" key="2">
    <source>
        <dbReference type="EMBL" id="CAG8848099.1"/>
    </source>
</evidence>
<feature type="transmembrane region" description="Helical" evidence="1">
    <location>
        <begin position="7"/>
        <end position="27"/>
    </location>
</feature>
<organism evidence="2 3">
    <name type="scientific">Gigaspora margarita</name>
    <dbReference type="NCBI Taxonomy" id="4874"/>
    <lineage>
        <taxon>Eukaryota</taxon>
        <taxon>Fungi</taxon>
        <taxon>Fungi incertae sedis</taxon>
        <taxon>Mucoromycota</taxon>
        <taxon>Glomeromycotina</taxon>
        <taxon>Glomeromycetes</taxon>
        <taxon>Diversisporales</taxon>
        <taxon>Gigasporaceae</taxon>
        <taxon>Gigaspora</taxon>
    </lineage>
</organism>
<sequence>IIVGTTIYCRFLASLFGIVSCVIMLLFTKVGTLVFLPLGQCSLVALVLSLIAIVNSAFWSLLCHRYWCFL</sequence>
<keyword evidence="1" id="KW-0812">Transmembrane</keyword>
<feature type="non-terminal residue" evidence="2">
    <location>
        <position position="1"/>
    </location>
</feature>
<evidence type="ECO:0000313" key="3">
    <source>
        <dbReference type="Proteomes" id="UP000789901"/>
    </source>
</evidence>
<comment type="caution">
    <text evidence="2">The sequence shown here is derived from an EMBL/GenBank/DDBJ whole genome shotgun (WGS) entry which is preliminary data.</text>
</comment>
<feature type="non-terminal residue" evidence="2">
    <location>
        <position position="70"/>
    </location>
</feature>
<protein>
    <submittedName>
        <fullName evidence="2">35778_t:CDS:1</fullName>
    </submittedName>
</protein>
<evidence type="ECO:0000256" key="1">
    <source>
        <dbReference type="SAM" id="Phobius"/>
    </source>
</evidence>
<keyword evidence="3" id="KW-1185">Reference proteome</keyword>
<gene>
    <name evidence="2" type="ORF">GMARGA_LOCUS39013</name>
</gene>
<proteinExistence type="predicted"/>
<name>A0ABN7X526_GIGMA</name>
<reference evidence="2 3" key="1">
    <citation type="submission" date="2021-06" db="EMBL/GenBank/DDBJ databases">
        <authorList>
            <person name="Kallberg Y."/>
            <person name="Tangrot J."/>
            <person name="Rosling A."/>
        </authorList>
    </citation>
    <scope>NUCLEOTIDE SEQUENCE [LARGE SCALE GENOMIC DNA]</scope>
    <source>
        <strain evidence="2 3">120-4 pot B 10/14</strain>
    </source>
</reference>
<feature type="transmembrane region" description="Helical" evidence="1">
    <location>
        <begin position="33"/>
        <end position="62"/>
    </location>
</feature>
<dbReference type="Proteomes" id="UP000789901">
    <property type="component" value="Unassembled WGS sequence"/>
</dbReference>